<protein>
    <submittedName>
        <fullName evidence="1">Uncharacterized protein</fullName>
    </submittedName>
</protein>
<dbReference type="Proteomes" id="UP000494211">
    <property type="component" value="Unassembled WGS sequence"/>
</dbReference>
<keyword evidence="2" id="KW-1185">Reference proteome</keyword>
<proteinExistence type="predicted"/>
<sequence length="47" mass="5406">MRAGLLESAERYGKSPYAQRLRGVIDGEIMFDLNISKSQFQCRYVHA</sequence>
<accession>A0ABY6YD14</accession>
<organism evidence="1 2">
    <name type="scientific">Bifidobacterium pseudocatenulatum</name>
    <dbReference type="NCBI Taxonomy" id="28026"/>
    <lineage>
        <taxon>Bacteria</taxon>
        <taxon>Bacillati</taxon>
        <taxon>Actinomycetota</taxon>
        <taxon>Actinomycetes</taxon>
        <taxon>Bifidobacteriales</taxon>
        <taxon>Bifidobacteriaceae</taxon>
        <taxon>Bifidobacterium</taxon>
    </lineage>
</organism>
<gene>
    <name evidence="1" type="ORF">BIFLH658_01584</name>
</gene>
<comment type="caution">
    <text evidence="1">The sequence shown here is derived from an EMBL/GenBank/DDBJ whole genome shotgun (WGS) entry which is preliminary data.</text>
</comment>
<evidence type="ECO:0000313" key="2">
    <source>
        <dbReference type="Proteomes" id="UP000494211"/>
    </source>
</evidence>
<reference evidence="1 2" key="1">
    <citation type="submission" date="2019-10" db="EMBL/GenBank/DDBJ databases">
        <authorList>
            <consortium name="Melissa Lawson"/>
            <person name="O'neill I."/>
        </authorList>
    </citation>
    <scope>NUCLEOTIDE SEQUENCE [LARGE SCALE GENOMIC DNA]</scope>
    <source>
        <strain evidence="1">LH_658</strain>
    </source>
</reference>
<evidence type="ECO:0000313" key="1">
    <source>
        <dbReference type="EMBL" id="VWQ23832.1"/>
    </source>
</evidence>
<name>A0ABY6YD14_BIFPS</name>
<dbReference type="EMBL" id="CABWJV010000004">
    <property type="protein sequence ID" value="VWQ23832.1"/>
    <property type="molecule type" value="Genomic_DNA"/>
</dbReference>